<dbReference type="PROSITE" id="PS00652">
    <property type="entry name" value="TNFR_NGFR_1"/>
    <property type="match status" value="1"/>
</dbReference>
<keyword evidence="5 11" id="KW-0472">Membrane</keyword>
<evidence type="ECO:0000313" key="14">
    <source>
        <dbReference type="RefSeq" id="XP_006811341.1"/>
    </source>
</evidence>
<dbReference type="PANTHER" id="PTHR12120:SF10">
    <property type="entry name" value="TNFR-CYS DOMAIN-CONTAINING PROTEIN"/>
    <property type="match status" value="1"/>
</dbReference>
<keyword evidence="13" id="KW-1185">Reference proteome</keyword>
<evidence type="ECO:0000256" key="4">
    <source>
        <dbReference type="ARBA" id="ARBA00022989"/>
    </source>
</evidence>
<keyword evidence="3" id="KW-0677">Repeat</keyword>
<gene>
    <name evidence="14" type="primary">LOC100377452</name>
</gene>
<comment type="caution">
    <text evidence="9">Lacks conserved residue(s) required for the propagation of feature annotation.</text>
</comment>
<proteinExistence type="predicted"/>
<feature type="compositionally biased region" description="Basic and acidic residues" evidence="10">
    <location>
        <begin position="274"/>
        <end position="284"/>
    </location>
</feature>
<dbReference type="RefSeq" id="XP_006811341.1">
    <property type="nucleotide sequence ID" value="XM_006811278.1"/>
</dbReference>
<dbReference type="InterPro" id="IPR001368">
    <property type="entry name" value="TNFR/NGFR_Cys_rich_reg"/>
</dbReference>
<keyword evidence="8" id="KW-0325">Glycoprotein</keyword>
<evidence type="ECO:0000256" key="8">
    <source>
        <dbReference type="ARBA" id="ARBA00023180"/>
    </source>
</evidence>
<feature type="region of interest" description="Disordered" evidence="10">
    <location>
        <begin position="256"/>
        <end position="286"/>
    </location>
</feature>
<keyword evidence="2 11" id="KW-0812">Transmembrane</keyword>
<name>A0ABM0LUA0_SACKO</name>
<dbReference type="Proteomes" id="UP000694865">
    <property type="component" value="Unplaced"/>
</dbReference>
<accession>A0ABM0LUA0</accession>
<evidence type="ECO:0000256" key="3">
    <source>
        <dbReference type="ARBA" id="ARBA00022737"/>
    </source>
</evidence>
<evidence type="ECO:0000256" key="2">
    <source>
        <dbReference type="ARBA" id="ARBA00022692"/>
    </source>
</evidence>
<comment type="subcellular location">
    <subcellularLocation>
        <location evidence="1">Membrane</location>
        <topology evidence="1">Single-pass membrane protein</topology>
    </subcellularLocation>
</comment>
<evidence type="ECO:0000256" key="7">
    <source>
        <dbReference type="ARBA" id="ARBA00023170"/>
    </source>
</evidence>
<feature type="compositionally biased region" description="Polar residues" evidence="10">
    <location>
        <begin position="261"/>
        <end position="273"/>
    </location>
</feature>
<keyword evidence="6" id="KW-1015">Disulfide bond</keyword>
<evidence type="ECO:0000259" key="12">
    <source>
        <dbReference type="PROSITE" id="PS50050"/>
    </source>
</evidence>
<organism evidence="13 14">
    <name type="scientific">Saccoglossus kowalevskii</name>
    <name type="common">Acorn worm</name>
    <dbReference type="NCBI Taxonomy" id="10224"/>
    <lineage>
        <taxon>Eukaryota</taxon>
        <taxon>Metazoa</taxon>
        <taxon>Hemichordata</taxon>
        <taxon>Enteropneusta</taxon>
        <taxon>Harrimaniidae</taxon>
        <taxon>Saccoglossus</taxon>
    </lineage>
</organism>
<evidence type="ECO:0000256" key="1">
    <source>
        <dbReference type="ARBA" id="ARBA00004167"/>
    </source>
</evidence>
<feature type="region of interest" description="Disordered" evidence="10">
    <location>
        <begin position="322"/>
        <end position="348"/>
    </location>
</feature>
<sequence>MYTMSVLRSGHSPCSLIEIRSPQRLMTHLYVVCFILLFTPLIVTAEKSNLVSNQIKCPDEGVYKFFWDEVDEKCMKCPRCNPGTGLNETCGNDEGKFAQCTTCLDGVEFSDSFDYMCEPCTVCSNVQSEQKCTPKKNTECGPCKIGFFKDTFGNCITCITYPEHADCQAWTTNTQAPKITTGKPLHQSTGTPELLQVKVHDEEEDGLEKSKVFGYDAGPLILAAVVLPKVAIILLIILLVGISEWIWRRKKQEQQRKRSASLRSSQTEVFTNTDKPHSSSQKEEIELEEIVYSDTQGSSRLTEAALPNGAIKLEVHENDNKDIKSPVTKKNKRHFSGCSMTTQEEDEDEKYKLIHHDYDEDDDPFEPIAKSNTEYKLEDNEDELKKKEKLWKTFRAKDIGKDKPITDLLGDNNIMFHINGMLTPPIVNSTNTIAYQRELADVVHVPYRNTVNSARDVLDYMKTTSQRYITSLLEALQEIKRHDIFDLLVNWVFEKYSQDEDIDIV</sequence>
<dbReference type="InterPro" id="IPR047526">
    <property type="entry name" value="TNR19/27/EDAR"/>
</dbReference>
<feature type="domain" description="TNFR-Cys" evidence="12">
    <location>
        <begin position="102"/>
        <end position="140"/>
    </location>
</feature>
<evidence type="ECO:0000313" key="13">
    <source>
        <dbReference type="Proteomes" id="UP000694865"/>
    </source>
</evidence>
<evidence type="ECO:0000256" key="10">
    <source>
        <dbReference type="SAM" id="MobiDB-lite"/>
    </source>
</evidence>
<dbReference type="CDD" id="cd00185">
    <property type="entry name" value="TNFRSF"/>
    <property type="match status" value="1"/>
</dbReference>
<feature type="transmembrane region" description="Helical" evidence="11">
    <location>
        <begin position="220"/>
        <end position="247"/>
    </location>
</feature>
<feature type="transmembrane region" description="Helical" evidence="11">
    <location>
        <begin position="25"/>
        <end position="43"/>
    </location>
</feature>
<feature type="repeat" description="TNFR-Cys" evidence="9">
    <location>
        <begin position="102"/>
        <end position="140"/>
    </location>
</feature>
<reference evidence="14" key="1">
    <citation type="submission" date="2025-08" db="UniProtKB">
        <authorList>
            <consortium name="RefSeq"/>
        </authorList>
    </citation>
    <scope>IDENTIFICATION</scope>
    <source>
        <tissue evidence="14">Testes</tissue>
    </source>
</reference>
<protein>
    <submittedName>
        <fullName evidence="14">Uncharacterized protein LOC100377452</fullName>
    </submittedName>
</protein>
<dbReference type="GeneID" id="100377452"/>
<evidence type="ECO:0000256" key="11">
    <source>
        <dbReference type="SAM" id="Phobius"/>
    </source>
</evidence>
<evidence type="ECO:0000256" key="9">
    <source>
        <dbReference type="PROSITE-ProRule" id="PRU00206"/>
    </source>
</evidence>
<evidence type="ECO:0000256" key="6">
    <source>
        <dbReference type="ARBA" id="ARBA00023157"/>
    </source>
</evidence>
<evidence type="ECO:0000256" key="5">
    <source>
        <dbReference type="ARBA" id="ARBA00023136"/>
    </source>
</evidence>
<dbReference type="Gene3D" id="2.10.50.10">
    <property type="entry name" value="Tumor Necrosis Factor Receptor, subunit A, domain 2"/>
    <property type="match status" value="1"/>
</dbReference>
<dbReference type="PANTHER" id="PTHR12120">
    <property type="entry name" value="TNFR-CYS DOMAIN-CONTAINING PROTEIN"/>
    <property type="match status" value="1"/>
</dbReference>
<keyword evidence="7" id="KW-0675">Receptor</keyword>
<dbReference type="PROSITE" id="PS50050">
    <property type="entry name" value="TNFR_NGFR_2"/>
    <property type="match status" value="1"/>
</dbReference>
<keyword evidence="4 11" id="KW-1133">Transmembrane helix</keyword>